<dbReference type="EMBL" id="CALNXJ010000017">
    <property type="protein sequence ID" value="CAH3119243.1"/>
    <property type="molecule type" value="Genomic_DNA"/>
</dbReference>
<gene>
    <name evidence="1" type="ORF">PMEA_00008201</name>
</gene>
<sequence length="479" mass="52127">MKNMSCLKLNINRSKAPKKMGTLKDISLFGSFAFPMDGEYASGLVAQSLAGVGKMVKKTKVQVKKLASRESCLAGATGSSISSELPEPLERQSAVSIQPQDVYTIRFINHAPETVLAPTLDNVPRPSSFPSPPSGFALKKNSGKKTVFSLAQKEIMMLFYNRQATGGMRADPKDVIACMRERGVEVLKEQQIRSWWSMYHQKRKRSLNALTNDACNPTSQQHPVQPPSVSAHACIPATLGCHYVCTPATLRSCSSSTSSHFACIPATLSSRNSIDGYHCTWKPATFRSCSSSASSNYACIPATLRSHNSRNGRHYACIPATLRSYSSSASSYYACIPATLRSCSSSASSHYTCISATLRSHNSRDGHHYACIPATLRSCSSSASSHYACIPATLSSRNSSDGCHYAYIPANLSSRNPSDGCPQAYKPATLSSRNASVGFICTCSTSVYTVVHYFTFCFIKYFSVIFPTMESKTHIKRNQ</sequence>
<comment type="caution">
    <text evidence="1">The sequence shown here is derived from an EMBL/GenBank/DDBJ whole genome shotgun (WGS) entry which is preliminary data.</text>
</comment>
<proteinExistence type="predicted"/>
<evidence type="ECO:0000313" key="1">
    <source>
        <dbReference type="EMBL" id="CAH3119243.1"/>
    </source>
</evidence>
<organism evidence="1 2">
    <name type="scientific">Pocillopora meandrina</name>
    <dbReference type="NCBI Taxonomy" id="46732"/>
    <lineage>
        <taxon>Eukaryota</taxon>
        <taxon>Metazoa</taxon>
        <taxon>Cnidaria</taxon>
        <taxon>Anthozoa</taxon>
        <taxon>Hexacorallia</taxon>
        <taxon>Scleractinia</taxon>
        <taxon>Astrocoeniina</taxon>
        <taxon>Pocilloporidae</taxon>
        <taxon>Pocillopora</taxon>
    </lineage>
</organism>
<name>A0AAU9WMF2_9CNID</name>
<accession>A0AAU9WMF2</accession>
<evidence type="ECO:0000313" key="2">
    <source>
        <dbReference type="Proteomes" id="UP001159428"/>
    </source>
</evidence>
<evidence type="ECO:0008006" key="3">
    <source>
        <dbReference type="Google" id="ProtNLM"/>
    </source>
</evidence>
<reference evidence="1 2" key="1">
    <citation type="submission" date="2022-05" db="EMBL/GenBank/DDBJ databases">
        <authorList>
            <consortium name="Genoscope - CEA"/>
            <person name="William W."/>
        </authorList>
    </citation>
    <scope>NUCLEOTIDE SEQUENCE [LARGE SCALE GENOMIC DNA]</scope>
</reference>
<dbReference type="Proteomes" id="UP001159428">
    <property type="component" value="Unassembled WGS sequence"/>
</dbReference>
<keyword evidence="2" id="KW-1185">Reference proteome</keyword>
<dbReference type="AlphaFoldDB" id="A0AAU9WMF2"/>
<protein>
    <recommendedName>
        <fullName evidence="3">Homeobox domain-containing protein</fullName>
    </recommendedName>
</protein>